<protein>
    <submittedName>
        <fullName evidence="1">Uncharacterized protein</fullName>
    </submittedName>
</protein>
<reference evidence="1 2" key="1">
    <citation type="submission" date="2020-04" db="EMBL/GenBank/DDBJ databases">
        <authorList>
            <person name="Wallbank WR R."/>
            <person name="Pardo Diaz C."/>
            <person name="Kozak K."/>
            <person name="Martin S."/>
            <person name="Jiggins C."/>
            <person name="Moest M."/>
            <person name="Warren A I."/>
            <person name="Byers J.R.P. K."/>
            <person name="Montejo-Kovacevich G."/>
            <person name="Yen C E."/>
        </authorList>
    </citation>
    <scope>NUCLEOTIDE SEQUENCE [LARGE SCALE GENOMIC DNA]</scope>
</reference>
<organism evidence="1 2">
    <name type="scientific">Arctia plantaginis</name>
    <name type="common">Wood tiger moth</name>
    <name type="synonym">Phalaena plantaginis</name>
    <dbReference type="NCBI Taxonomy" id="874455"/>
    <lineage>
        <taxon>Eukaryota</taxon>
        <taxon>Metazoa</taxon>
        <taxon>Ecdysozoa</taxon>
        <taxon>Arthropoda</taxon>
        <taxon>Hexapoda</taxon>
        <taxon>Insecta</taxon>
        <taxon>Pterygota</taxon>
        <taxon>Neoptera</taxon>
        <taxon>Endopterygota</taxon>
        <taxon>Lepidoptera</taxon>
        <taxon>Glossata</taxon>
        <taxon>Ditrysia</taxon>
        <taxon>Noctuoidea</taxon>
        <taxon>Erebidae</taxon>
        <taxon>Arctiinae</taxon>
        <taxon>Arctia</taxon>
    </lineage>
</organism>
<comment type="caution">
    <text evidence="1">The sequence shown here is derived from an EMBL/GenBank/DDBJ whole genome shotgun (WGS) entry which is preliminary data.</text>
</comment>
<proteinExistence type="predicted"/>
<keyword evidence="2" id="KW-1185">Reference proteome</keyword>
<evidence type="ECO:0000313" key="1">
    <source>
        <dbReference type="EMBL" id="CAB3261288.1"/>
    </source>
</evidence>
<sequence length="109" mass="12282">MEKSGKGTLINFYPLRSRTYGGSRSLRHSISTPDETDCANTEEIFKEAVEDDTENAQKENSNEEARVVVPNPVSSDMACEKSSTRPNVRVLCLRRNIYNVIVFQILILS</sequence>
<name>A0A8S1BN89_ARCPL</name>
<gene>
    <name evidence="1" type="ORF">APLA_LOCUS17751</name>
</gene>
<dbReference type="EMBL" id="CADEBC010000858">
    <property type="protein sequence ID" value="CAB3261288.1"/>
    <property type="molecule type" value="Genomic_DNA"/>
</dbReference>
<accession>A0A8S1BN89</accession>
<dbReference type="AlphaFoldDB" id="A0A8S1BN89"/>
<evidence type="ECO:0000313" key="2">
    <source>
        <dbReference type="Proteomes" id="UP000494106"/>
    </source>
</evidence>
<dbReference type="Proteomes" id="UP000494106">
    <property type="component" value="Unassembled WGS sequence"/>
</dbReference>